<proteinExistence type="predicted"/>
<dbReference type="EMBL" id="LQRC01000173">
    <property type="protein sequence ID" value="KXT71574.1"/>
    <property type="molecule type" value="Genomic_DNA"/>
</dbReference>
<evidence type="ECO:0000256" key="5">
    <source>
        <dbReference type="SAM" id="Phobius"/>
    </source>
</evidence>
<dbReference type="Proteomes" id="UP000070096">
    <property type="component" value="Unassembled WGS sequence"/>
</dbReference>
<feature type="transmembrane region" description="Helical" evidence="5">
    <location>
        <begin position="207"/>
        <end position="224"/>
    </location>
</feature>
<feature type="transmembrane region" description="Helical" evidence="5">
    <location>
        <begin position="47"/>
        <end position="65"/>
    </location>
</feature>
<feature type="transmembrane region" description="Helical" evidence="5">
    <location>
        <begin position="12"/>
        <end position="41"/>
    </location>
</feature>
<keyword evidence="2 5" id="KW-0812">Transmembrane</keyword>
<evidence type="ECO:0000313" key="6">
    <source>
        <dbReference type="EMBL" id="KXT71574.1"/>
    </source>
</evidence>
<accession>A0A139N710</accession>
<evidence type="ECO:0000256" key="1">
    <source>
        <dbReference type="ARBA" id="ARBA00004141"/>
    </source>
</evidence>
<gene>
    <name evidence="6" type="ORF">SGODD07_01174</name>
</gene>
<evidence type="ECO:0000256" key="4">
    <source>
        <dbReference type="ARBA" id="ARBA00023136"/>
    </source>
</evidence>
<sequence length="226" mass="25890">MKLDVRSKVLLVLFANLAFLFRVSGWLELMIVSGLATLLYFAGKGKIAVYSLLVFVLFWTLDAYLTDFFSFQLIRNFVTLLTAGRFMLPSFMAGSLLLTTATAYDLVHGLRKWHLPESFLLTLGVMMRFLPAIPADAKTIHRSLRLRGIFLRKRDFIFRPVAYFEYLLVPLLMSLMRTVQELTIASLTKGLALGKRPTETFSSTFNLADWSTCAWMFIMTLWMIRG</sequence>
<protein>
    <submittedName>
        <fullName evidence="6">Transmembrane component of energizing module of putative ECF transporter</fullName>
    </submittedName>
</protein>
<feature type="transmembrane region" description="Helical" evidence="5">
    <location>
        <begin position="77"/>
        <end position="98"/>
    </location>
</feature>
<evidence type="ECO:0000256" key="3">
    <source>
        <dbReference type="ARBA" id="ARBA00022989"/>
    </source>
</evidence>
<name>A0A139N710_STRGN</name>
<feature type="transmembrane region" description="Helical" evidence="5">
    <location>
        <begin position="156"/>
        <end position="176"/>
    </location>
</feature>
<dbReference type="InterPro" id="IPR003339">
    <property type="entry name" value="ABC/ECF_trnsptr_transmembrane"/>
</dbReference>
<evidence type="ECO:0000313" key="7">
    <source>
        <dbReference type="Proteomes" id="UP000070096"/>
    </source>
</evidence>
<dbReference type="PATRIC" id="fig|1302.21.peg.1311"/>
<feature type="transmembrane region" description="Helical" evidence="5">
    <location>
        <begin position="118"/>
        <end position="135"/>
    </location>
</feature>
<comment type="caution">
    <text evidence="6">The sequence shown here is derived from an EMBL/GenBank/DDBJ whole genome shotgun (WGS) entry which is preliminary data.</text>
</comment>
<dbReference type="Pfam" id="PF02361">
    <property type="entry name" value="CbiQ"/>
    <property type="match status" value="1"/>
</dbReference>
<dbReference type="AlphaFoldDB" id="A0A139N710"/>
<reference evidence="6 7" key="1">
    <citation type="submission" date="2016-01" db="EMBL/GenBank/DDBJ databases">
        <title>Highly variable Streptococcus oralis are common among viridans streptococci isolated from primates.</title>
        <authorList>
            <person name="Denapaite D."/>
            <person name="Rieger M."/>
            <person name="Koendgen S."/>
            <person name="Brueckner R."/>
            <person name="Ochigava I."/>
            <person name="Kappeler P."/>
            <person name="Maetz-Rensing K."/>
            <person name="Leendertz F."/>
            <person name="Hakenbeck R."/>
        </authorList>
    </citation>
    <scope>NUCLEOTIDE SEQUENCE [LARGE SCALE GENOMIC DNA]</scope>
    <source>
        <strain evidence="6 7">DD07</strain>
    </source>
</reference>
<evidence type="ECO:0000256" key="2">
    <source>
        <dbReference type="ARBA" id="ARBA00022692"/>
    </source>
</evidence>
<keyword evidence="4 5" id="KW-0472">Membrane</keyword>
<comment type="subcellular location">
    <subcellularLocation>
        <location evidence="1">Membrane</location>
        <topology evidence="1">Multi-pass membrane protein</topology>
    </subcellularLocation>
</comment>
<organism evidence="6 7">
    <name type="scientific">Streptococcus gordonii</name>
    <dbReference type="NCBI Taxonomy" id="1302"/>
    <lineage>
        <taxon>Bacteria</taxon>
        <taxon>Bacillati</taxon>
        <taxon>Bacillota</taxon>
        <taxon>Bacilli</taxon>
        <taxon>Lactobacillales</taxon>
        <taxon>Streptococcaceae</taxon>
        <taxon>Streptococcus</taxon>
    </lineage>
</organism>
<keyword evidence="3 5" id="KW-1133">Transmembrane helix</keyword>
<dbReference type="GO" id="GO:0005886">
    <property type="term" value="C:plasma membrane"/>
    <property type="evidence" value="ECO:0007669"/>
    <property type="project" value="UniProtKB-ARBA"/>
</dbReference>
<dbReference type="CDD" id="cd16914">
    <property type="entry name" value="EcfT"/>
    <property type="match status" value="1"/>
</dbReference>